<dbReference type="RefSeq" id="WP_345361352.1">
    <property type="nucleotide sequence ID" value="NZ_BAABII010000005.1"/>
</dbReference>
<accession>A0ABV4CAC9</accession>
<evidence type="ECO:0000313" key="2">
    <source>
        <dbReference type="Proteomes" id="UP001564626"/>
    </source>
</evidence>
<name>A0ABV4CAC9_9PSEU</name>
<proteinExistence type="predicted"/>
<reference evidence="1 2" key="1">
    <citation type="submission" date="2024-08" db="EMBL/GenBank/DDBJ databases">
        <title>Genome mining of Saccharopolyspora cebuensis PGLac3 from Nigerian medicinal plant.</title>
        <authorList>
            <person name="Ezeobiora C.E."/>
            <person name="Igbokwe N.H."/>
            <person name="Amin D.H."/>
            <person name="Mendie U.E."/>
        </authorList>
    </citation>
    <scope>NUCLEOTIDE SEQUENCE [LARGE SCALE GENOMIC DNA]</scope>
    <source>
        <strain evidence="1 2">PGLac3</strain>
    </source>
</reference>
<dbReference type="EMBL" id="JBGEHV010000002">
    <property type="protein sequence ID" value="MEY8038065.1"/>
    <property type="molecule type" value="Genomic_DNA"/>
</dbReference>
<gene>
    <name evidence="1" type="ORF">AB8O55_01520</name>
</gene>
<keyword evidence="2" id="KW-1185">Reference proteome</keyword>
<comment type="caution">
    <text evidence="1">The sequence shown here is derived from an EMBL/GenBank/DDBJ whole genome shotgun (WGS) entry which is preliminary data.</text>
</comment>
<evidence type="ECO:0000313" key="1">
    <source>
        <dbReference type="EMBL" id="MEY8038065.1"/>
    </source>
</evidence>
<protein>
    <submittedName>
        <fullName evidence="1">Uncharacterized protein</fullName>
    </submittedName>
</protein>
<dbReference type="Proteomes" id="UP001564626">
    <property type="component" value="Unassembled WGS sequence"/>
</dbReference>
<organism evidence="1 2">
    <name type="scientific">Saccharopolyspora cebuensis</name>
    <dbReference type="NCBI Taxonomy" id="418759"/>
    <lineage>
        <taxon>Bacteria</taxon>
        <taxon>Bacillati</taxon>
        <taxon>Actinomycetota</taxon>
        <taxon>Actinomycetes</taxon>
        <taxon>Pseudonocardiales</taxon>
        <taxon>Pseudonocardiaceae</taxon>
        <taxon>Saccharopolyspora</taxon>
    </lineage>
</organism>
<sequence length="326" mass="35126">MGSFADVLLSGPRGRRLCWCAAGGRLDPGAADAVLHRDVEVSDLLVAFADSVACAMYWQEPDDVDLALAAPEAVRELRPAAEAVAAASGTGWWFEPIGADQRYVRWVDPVVPAPELTGAADRLARWRAATVELEAACRARDVALDAPVSGTWWSTPNRMEIVTTTRPLPGLGAAGLGAVGLVLDEDSLGVPEAICHPLRPARESRDHEIRIHEIRGAADWCALVERYPLEVTASRRHDWWRATGTDARWLIPDYAAVAADHDAVHLTAAAYLEAAGRALPVGDAATVLAGWNADETWWLTDVLGPAGAPERWCEDEDDPVGWAHTS</sequence>